<reference evidence="1 2" key="2">
    <citation type="journal article" date="2022" name="Mol. Ecol. Resour.">
        <title>The genomes of chicory, endive, great burdock and yacon provide insights into Asteraceae paleo-polyploidization history and plant inulin production.</title>
        <authorList>
            <person name="Fan W."/>
            <person name="Wang S."/>
            <person name="Wang H."/>
            <person name="Wang A."/>
            <person name="Jiang F."/>
            <person name="Liu H."/>
            <person name="Zhao H."/>
            <person name="Xu D."/>
            <person name="Zhang Y."/>
        </authorList>
    </citation>
    <scope>NUCLEOTIDE SEQUENCE [LARGE SCALE GENOMIC DNA]</scope>
    <source>
        <strain evidence="2">cv. Yunnan</strain>
        <tissue evidence="1">Leaves</tissue>
    </source>
</reference>
<evidence type="ECO:0000313" key="2">
    <source>
        <dbReference type="Proteomes" id="UP001056120"/>
    </source>
</evidence>
<accession>A0ACB8ZCY2</accession>
<reference evidence="2" key="1">
    <citation type="journal article" date="2022" name="Mol. Ecol. Resour.">
        <title>The genomes of chicory, endive, great burdock and yacon provide insights into Asteraceae palaeo-polyploidization history and plant inulin production.</title>
        <authorList>
            <person name="Fan W."/>
            <person name="Wang S."/>
            <person name="Wang H."/>
            <person name="Wang A."/>
            <person name="Jiang F."/>
            <person name="Liu H."/>
            <person name="Zhao H."/>
            <person name="Xu D."/>
            <person name="Zhang Y."/>
        </authorList>
    </citation>
    <scope>NUCLEOTIDE SEQUENCE [LARGE SCALE GENOMIC DNA]</scope>
    <source>
        <strain evidence="2">cv. Yunnan</strain>
    </source>
</reference>
<sequence>MALFNGVDYNLEYRSKKDETWYTCGVVLEDGKQLCVMFKDFIQSYFDEVYSIADFWTHHEIEQFLKRFRPVSGMIEDNECSRVIEGMKVCAMYKGADEVLYFDAIVDAVHHKEHTPEKCLCTYLLFWQHGPGVSFQSQVFGSVGCRRERSCPELSDHDIDLGGDKKPDCYHYCIVLENLDKDLCPLLMMDFIHEHTSITTQTFVFPSLLAETYARGAIVVDSSIKLKRIYEFINNPNHFITSFSGRP</sequence>
<dbReference type="Proteomes" id="UP001056120">
    <property type="component" value="Linkage Group LG26"/>
</dbReference>
<name>A0ACB8ZCY2_9ASTR</name>
<proteinExistence type="predicted"/>
<protein>
    <submittedName>
        <fullName evidence="1">Uncharacterized protein</fullName>
    </submittedName>
</protein>
<gene>
    <name evidence="1" type="ORF">L1987_78352</name>
</gene>
<dbReference type="EMBL" id="CM042043">
    <property type="protein sequence ID" value="KAI3695356.1"/>
    <property type="molecule type" value="Genomic_DNA"/>
</dbReference>
<organism evidence="1 2">
    <name type="scientific">Smallanthus sonchifolius</name>
    <dbReference type="NCBI Taxonomy" id="185202"/>
    <lineage>
        <taxon>Eukaryota</taxon>
        <taxon>Viridiplantae</taxon>
        <taxon>Streptophyta</taxon>
        <taxon>Embryophyta</taxon>
        <taxon>Tracheophyta</taxon>
        <taxon>Spermatophyta</taxon>
        <taxon>Magnoliopsida</taxon>
        <taxon>eudicotyledons</taxon>
        <taxon>Gunneridae</taxon>
        <taxon>Pentapetalae</taxon>
        <taxon>asterids</taxon>
        <taxon>campanulids</taxon>
        <taxon>Asterales</taxon>
        <taxon>Asteraceae</taxon>
        <taxon>Asteroideae</taxon>
        <taxon>Heliantheae alliance</taxon>
        <taxon>Millerieae</taxon>
        <taxon>Smallanthus</taxon>
    </lineage>
</organism>
<keyword evidence="2" id="KW-1185">Reference proteome</keyword>
<evidence type="ECO:0000313" key="1">
    <source>
        <dbReference type="EMBL" id="KAI3695356.1"/>
    </source>
</evidence>
<comment type="caution">
    <text evidence="1">The sequence shown here is derived from an EMBL/GenBank/DDBJ whole genome shotgun (WGS) entry which is preliminary data.</text>
</comment>